<sequence>MFDAYNRALVHTAPHLLLTSSLNSMSPNPFLDRNDDAAYMLSPAEQEWVQLQPFFLKHGYRLPPRYRPKWKPSWKKRRLWGSKRPWNYSDSFSFYKAHLIDAVRISDGKKVVLKRVNPEQEVAVLQHLHSPEVAKDPRNNTVPLLDVIYHPDKEDVAFIVMPMLYPFETPFVPFEYVSEVLEALDQFLKGLEFLHEQQIAHRDACLLNFMMDVSKVLPGGFHFAEPSRRPDGKRYVKPRSRRTVGPIKYYFIDYELALYYPGNEHDSYGRFGQDQTAPEFADEQAVYDPFKLDIYQLGGVISFLVDRYGLAFLSDLEAQMRCRDPSKRLTAAEAYKTFSDIVKSLPLAEMSRKITWRRKEIGQPLLGPEKYEKPTDSEANINSTNDTKSVVADDSRHRRASFISLDDLDTSSVQVAEAIASTPMFDFSTTDSTEPAGDSQPTHMDTNEPGHDRSVLDNSLSSDTSPSVINSHSETITRSIRSTHSINTAPTSIGSMQSHGVDSANASHSIRTTQSIDTLPTSIGSAQSQIVAGKSQIIDTTKPEAPSPPSELSTVLSVTPHINSSAPAAGPAKSIPTTRSNPRWWTFLFSNIKRSFRS</sequence>
<feature type="compositionally biased region" description="Polar residues" evidence="1">
    <location>
        <begin position="377"/>
        <end position="388"/>
    </location>
</feature>
<dbReference type="GO" id="GO:0005524">
    <property type="term" value="F:ATP binding"/>
    <property type="evidence" value="ECO:0007669"/>
    <property type="project" value="InterPro"/>
</dbReference>
<reference evidence="3 4" key="1">
    <citation type="submission" date="2019-12" db="EMBL/GenBank/DDBJ databases">
        <authorList>
            <person name="Floudas D."/>
            <person name="Bentzer J."/>
            <person name="Ahren D."/>
            <person name="Johansson T."/>
            <person name="Persson P."/>
            <person name="Tunlid A."/>
        </authorList>
    </citation>
    <scope>NUCLEOTIDE SEQUENCE [LARGE SCALE GENOMIC DNA]</scope>
    <source>
        <strain evidence="3 4">CBS 102.39</strain>
    </source>
</reference>
<proteinExistence type="predicted"/>
<dbReference type="EMBL" id="JAACJL010000017">
    <property type="protein sequence ID" value="KAF4618739.1"/>
    <property type="molecule type" value="Genomic_DNA"/>
</dbReference>
<evidence type="ECO:0000256" key="1">
    <source>
        <dbReference type="SAM" id="MobiDB-lite"/>
    </source>
</evidence>
<dbReference type="AlphaFoldDB" id="A0A8H4QWD8"/>
<evidence type="ECO:0000313" key="3">
    <source>
        <dbReference type="EMBL" id="KAF4618739.1"/>
    </source>
</evidence>
<evidence type="ECO:0000259" key="2">
    <source>
        <dbReference type="PROSITE" id="PS50011"/>
    </source>
</evidence>
<dbReference type="Proteomes" id="UP000521872">
    <property type="component" value="Unassembled WGS sequence"/>
</dbReference>
<feature type="compositionally biased region" description="Basic and acidic residues" evidence="1">
    <location>
        <begin position="445"/>
        <end position="455"/>
    </location>
</feature>
<feature type="compositionally biased region" description="Polar residues" evidence="1">
    <location>
        <begin position="456"/>
        <end position="475"/>
    </location>
</feature>
<comment type="caution">
    <text evidence="3">The sequence shown here is derived from an EMBL/GenBank/DDBJ whole genome shotgun (WGS) entry which is preliminary data.</text>
</comment>
<evidence type="ECO:0000313" key="4">
    <source>
        <dbReference type="Proteomes" id="UP000521872"/>
    </source>
</evidence>
<name>A0A8H4QWD8_9AGAR</name>
<gene>
    <name evidence="3" type="ORF">D9613_009891</name>
</gene>
<dbReference type="PROSITE" id="PS50011">
    <property type="entry name" value="PROTEIN_KINASE_DOM"/>
    <property type="match status" value="1"/>
</dbReference>
<dbReference type="InterPro" id="IPR011009">
    <property type="entry name" value="Kinase-like_dom_sf"/>
</dbReference>
<dbReference type="Gene3D" id="1.10.510.10">
    <property type="entry name" value="Transferase(Phosphotransferase) domain 1"/>
    <property type="match status" value="1"/>
</dbReference>
<feature type="region of interest" description="Disordered" evidence="1">
    <location>
        <begin position="366"/>
        <end position="393"/>
    </location>
</feature>
<feature type="domain" description="Protein kinase" evidence="2">
    <location>
        <begin position="80"/>
        <end position="391"/>
    </location>
</feature>
<organism evidence="3 4">
    <name type="scientific">Agrocybe pediades</name>
    <dbReference type="NCBI Taxonomy" id="84607"/>
    <lineage>
        <taxon>Eukaryota</taxon>
        <taxon>Fungi</taxon>
        <taxon>Dikarya</taxon>
        <taxon>Basidiomycota</taxon>
        <taxon>Agaricomycotina</taxon>
        <taxon>Agaricomycetes</taxon>
        <taxon>Agaricomycetidae</taxon>
        <taxon>Agaricales</taxon>
        <taxon>Agaricineae</taxon>
        <taxon>Strophariaceae</taxon>
        <taxon>Agrocybe</taxon>
    </lineage>
</organism>
<keyword evidence="4" id="KW-1185">Reference proteome</keyword>
<dbReference type="InterPro" id="IPR000719">
    <property type="entry name" value="Prot_kinase_dom"/>
</dbReference>
<feature type="compositionally biased region" description="Polar residues" evidence="1">
    <location>
        <begin position="427"/>
        <end position="444"/>
    </location>
</feature>
<dbReference type="GO" id="GO:0004672">
    <property type="term" value="F:protein kinase activity"/>
    <property type="evidence" value="ECO:0007669"/>
    <property type="project" value="InterPro"/>
</dbReference>
<feature type="region of interest" description="Disordered" evidence="1">
    <location>
        <begin position="424"/>
        <end position="475"/>
    </location>
</feature>
<protein>
    <recommendedName>
        <fullName evidence="2">Protein kinase domain-containing protein</fullName>
    </recommendedName>
</protein>
<dbReference type="SUPFAM" id="SSF56112">
    <property type="entry name" value="Protein kinase-like (PK-like)"/>
    <property type="match status" value="1"/>
</dbReference>
<accession>A0A8H4QWD8</accession>